<dbReference type="EMBL" id="CP036259">
    <property type="protein sequence ID" value="QDR80369.1"/>
    <property type="molecule type" value="Genomic_DNA"/>
</dbReference>
<name>A0A517DSP6_9FIRM</name>
<dbReference type="PANTHER" id="PTHR48100:SF1">
    <property type="entry name" value="HISTIDINE PHOSPHATASE FAMILY PROTEIN-RELATED"/>
    <property type="match status" value="1"/>
</dbReference>
<accession>A0A517DSP6</accession>
<keyword evidence="7" id="KW-1185">Reference proteome</keyword>
<dbReference type="NCBIfam" id="TIGR03162">
    <property type="entry name" value="ribazole_cobC"/>
    <property type="match status" value="1"/>
</dbReference>
<dbReference type="Gene3D" id="3.40.50.1240">
    <property type="entry name" value="Phosphoglycerate mutase-like"/>
    <property type="match status" value="1"/>
</dbReference>
<feature type="binding site" evidence="5">
    <location>
        <position position="58"/>
    </location>
    <ligand>
        <name>substrate</name>
    </ligand>
</feature>
<dbReference type="SMART" id="SM00855">
    <property type="entry name" value="PGAM"/>
    <property type="match status" value="1"/>
</dbReference>
<reference evidence="6 7" key="1">
    <citation type="submission" date="2019-02" db="EMBL/GenBank/DDBJ databases">
        <title>Closed genome of Sporomusa termitida DSM 4440.</title>
        <authorList>
            <person name="Poehlein A."/>
            <person name="Daniel R."/>
        </authorList>
    </citation>
    <scope>NUCLEOTIDE SEQUENCE [LARGE SCALE GENOMIC DNA]</scope>
    <source>
        <strain evidence="6 7">DSM 4440</strain>
    </source>
</reference>
<keyword evidence="1" id="KW-0324">Glycolysis</keyword>
<dbReference type="OrthoDB" id="9781415at2"/>
<evidence type="ECO:0000256" key="2">
    <source>
        <dbReference type="ARBA" id="ARBA00023235"/>
    </source>
</evidence>
<dbReference type="EC" id="3.1.3.73" evidence="3"/>
<dbReference type="GO" id="GO:0005737">
    <property type="term" value="C:cytoplasm"/>
    <property type="evidence" value="ECO:0007669"/>
    <property type="project" value="TreeGrafter"/>
</dbReference>
<dbReference type="AlphaFoldDB" id="A0A517DSP6"/>
<organism evidence="6 7">
    <name type="scientific">Sporomusa termitida</name>
    <dbReference type="NCBI Taxonomy" id="2377"/>
    <lineage>
        <taxon>Bacteria</taxon>
        <taxon>Bacillati</taxon>
        <taxon>Bacillota</taxon>
        <taxon>Negativicutes</taxon>
        <taxon>Selenomonadales</taxon>
        <taxon>Sporomusaceae</taxon>
        <taxon>Sporomusa</taxon>
    </lineage>
</organism>
<evidence type="ECO:0000256" key="4">
    <source>
        <dbReference type="PIRSR" id="PIRSR613078-1"/>
    </source>
</evidence>
<dbReference type="InterPro" id="IPR001345">
    <property type="entry name" value="PG/BPGM_mutase_AS"/>
</dbReference>
<dbReference type="InterPro" id="IPR017578">
    <property type="entry name" value="Ribazole_CobC"/>
</dbReference>
<dbReference type="Proteomes" id="UP000320776">
    <property type="component" value="Chromosome"/>
</dbReference>
<dbReference type="GO" id="GO:0043755">
    <property type="term" value="F:alpha-ribazole phosphatase activity"/>
    <property type="evidence" value="ECO:0007669"/>
    <property type="project" value="UniProtKB-UniRule"/>
</dbReference>
<dbReference type="CDD" id="cd07067">
    <property type="entry name" value="HP_PGM_like"/>
    <property type="match status" value="1"/>
</dbReference>
<dbReference type="PANTHER" id="PTHR48100">
    <property type="entry name" value="BROAD-SPECIFICITY PHOSPHATASE YOR283W-RELATED"/>
    <property type="match status" value="1"/>
</dbReference>
<dbReference type="InterPro" id="IPR029033">
    <property type="entry name" value="His_PPase_superfam"/>
</dbReference>
<gene>
    <name evidence="6" type="primary">pspA_1</name>
    <name evidence="6" type="ORF">SPTER_16920</name>
</gene>
<feature type="binding site" evidence="5">
    <location>
        <begin position="8"/>
        <end position="15"/>
    </location>
    <ligand>
        <name>substrate</name>
    </ligand>
</feature>
<feature type="active site" description="Tele-phosphohistidine intermediate" evidence="4">
    <location>
        <position position="9"/>
    </location>
</feature>
<dbReference type="KEGG" id="sted:SPTER_16920"/>
<protein>
    <recommendedName>
        <fullName evidence="3">Alpha-ribazole phosphatase</fullName>
        <ecNumber evidence="3">3.1.3.73</ecNumber>
    </recommendedName>
</protein>
<dbReference type="Pfam" id="PF00300">
    <property type="entry name" value="His_Phos_1"/>
    <property type="match status" value="1"/>
</dbReference>
<evidence type="ECO:0000256" key="1">
    <source>
        <dbReference type="ARBA" id="ARBA00023152"/>
    </source>
</evidence>
<dbReference type="PROSITE" id="PS00175">
    <property type="entry name" value="PG_MUTASE"/>
    <property type="match status" value="1"/>
</dbReference>
<dbReference type="RefSeq" id="WP_144349987.1">
    <property type="nucleotide sequence ID" value="NZ_CP036259.1"/>
</dbReference>
<sequence>MTRLIVVRHGQTVWNLERKYQGHSDIALTDTGLNQARAVAERLAEEPVHAVYASDLSRAFKTAECIAAAHSLTVKLVPELREIKFGEWEGLTYEQITERWPGLLGKLWTTPDELEIPGGETFRQLKERSTAAIRQILAAHPGQTVAVVAHGGTIGTILCAILDIHLNHVWRIRQDNTAVNVIDFYEGRPTITLLNCVRHLKAEKAGNLPEVK</sequence>
<proteinExistence type="predicted"/>
<evidence type="ECO:0000256" key="5">
    <source>
        <dbReference type="PIRSR" id="PIRSR613078-2"/>
    </source>
</evidence>
<dbReference type="InterPro" id="IPR050275">
    <property type="entry name" value="PGM_Phosphatase"/>
</dbReference>
<dbReference type="GO" id="GO:0009236">
    <property type="term" value="P:cobalamin biosynthetic process"/>
    <property type="evidence" value="ECO:0007669"/>
    <property type="project" value="UniProtKB-UniRule"/>
</dbReference>
<keyword evidence="6" id="KW-0378">Hydrolase</keyword>
<evidence type="ECO:0000256" key="3">
    <source>
        <dbReference type="NCBIfam" id="TIGR03162"/>
    </source>
</evidence>
<evidence type="ECO:0000313" key="6">
    <source>
        <dbReference type="EMBL" id="QDR80369.1"/>
    </source>
</evidence>
<feature type="active site" description="Proton donor/acceptor" evidence="4">
    <location>
        <position position="82"/>
    </location>
</feature>
<dbReference type="InterPro" id="IPR013078">
    <property type="entry name" value="His_Pase_superF_clade-1"/>
</dbReference>
<keyword evidence="2" id="KW-0413">Isomerase</keyword>
<dbReference type="SUPFAM" id="SSF53254">
    <property type="entry name" value="Phosphoglycerate mutase-like"/>
    <property type="match status" value="1"/>
</dbReference>
<evidence type="ECO:0000313" key="7">
    <source>
        <dbReference type="Proteomes" id="UP000320776"/>
    </source>
</evidence>